<reference evidence="2" key="1">
    <citation type="submission" date="2015-03" db="EMBL/GenBank/DDBJ databases">
        <authorList>
            <consortium name="Pathogen Informatics"/>
        </authorList>
    </citation>
    <scope>NUCLEOTIDE SEQUENCE [LARGE SCALE GENOMIC DNA]</scope>
    <source>
        <strain evidence="2">N09902308</strain>
    </source>
</reference>
<proteinExistence type="predicted"/>
<comment type="caution">
    <text evidence="1">The sequence shown here is derived from an EMBL/GenBank/DDBJ whole genome shotgun (WGS) entry which is preliminary data.</text>
</comment>
<sequence length="38" mass="4048">MQAGQGGFDDGEDLLEVGVIAIVGILDIERMGSRAWVE</sequence>
<dbReference type="Proteomes" id="UP000039021">
    <property type="component" value="Unassembled WGS sequence"/>
</dbReference>
<dbReference type="AlphaFoldDB" id="A0A916LHI2"/>
<dbReference type="EMBL" id="CSBK01005282">
    <property type="protein sequence ID" value="CPC53688.1"/>
    <property type="molecule type" value="Genomic_DNA"/>
</dbReference>
<name>A0A916LHI2_MYCTX</name>
<organism evidence="1 2">
    <name type="scientific">Mycobacterium tuberculosis</name>
    <dbReference type="NCBI Taxonomy" id="1773"/>
    <lineage>
        <taxon>Bacteria</taxon>
        <taxon>Bacillati</taxon>
        <taxon>Actinomycetota</taxon>
        <taxon>Actinomycetes</taxon>
        <taxon>Mycobacteriales</taxon>
        <taxon>Mycobacteriaceae</taxon>
        <taxon>Mycobacterium</taxon>
        <taxon>Mycobacterium tuberculosis complex</taxon>
    </lineage>
</organism>
<evidence type="ECO:0000313" key="2">
    <source>
        <dbReference type="Proteomes" id="UP000039021"/>
    </source>
</evidence>
<gene>
    <name evidence="1" type="ORF">ERS007739_05716</name>
</gene>
<protein>
    <submittedName>
        <fullName evidence="1">Uncharacterized protein</fullName>
    </submittedName>
</protein>
<accession>A0A916LHI2</accession>
<evidence type="ECO:0000313" key="1">
    <source>
        <dbReference type="EMBL" id="CPC53688.1"/>
    </source>
</evidence>